<feature type="transmembrane region" description="Helical" evidence="1">
    <location>
        <begin position="20"/>
        <end position="44"/>
    </location>
</feature>
<protein>
    <submittedName>
        <fullName evidence="3">1-acyl-sn-glycerol-3-phosphate acyltransferase</fullName>
    </submittedName>
</protein>
<dbReference type="EMBL" id="FUXP01000007">
    <property type="protein sequence ID" value="SKA12388.1"/>
    <property type="molecule type" value="Genomic_DNA"/>
</dbReference>
<proteinExistence type="predicted"/>
<feature type="domain" description="Phospholipid/glycerol acyltransferase" evidence="2">
    <location>
        <begin position="94"/>
        <end position="236"/>
    </location>
</feature>
<reference evidence="3 4" key="1">
    <citation type="submission" date="2017-02" db="EMBL/GenBank/DDBJ databases">
        <authorList>
            <person name="Peterson S.W."/>
        </authorList>
    </citation>
    <scope>NUCLEOTIDE SEQUENCE [LARGE SCALE GENOMIC DNA]</scope>
    <source>
        <strain evidence="3 4">DSM 21749</strain>
    </source>
</reference>
<dbReference type="CDD" id="cd07990">
    <property type="entry name" value="LPLAT_LCLAT1-like"/>
    <property type="match status" value="1"/>
</dbReference>
<name>A0A1T4R9N7_9GAMM</name>
<evidence type="ECO:0000259" key="2">
    <source>
        <dbReference type="SMART" id="SM00563"/>
    </source>
</evidence>
<keyword evidence="3" id="KW-0012">Acyltransferase</keyword>
<gene>
    <name evidence="3" type="ORF">SAMN02745674_02043</name>
</gene>
<dbReference type="InterPro" id="IPR002123">
    <property type="entry name" value="Plipid/glycerol_acylTrfase"/>
</dbReference>
<dbReference type="Proteomes" id="UP000190061">
    <property type="component" value="Unassembled WGS sequence"/>
</dbReference>
<organism evidence="3 4">
    <name type="scientific">Lysobacter spongiicola DSM 21749</name>
    <dbReference type="NCBI Taxonomy" id="1122188"/>
    <lineage>
        <taxon>Bacteria</taxon>
        <taxon>Pseudomonadati</taxon>
        <taxon>Pseudomonadota</taxon>
        <taxon>Gammaproteobacteria</taxon>
        <taxon>Lysobacterales</taxon>
        <taxon>Lysobacteraceae</taxon>
        <taxon>Novilysobacter</taxon>
    </lineage>
</organism>
<dbReference type="GO" id="GO:0016746">
    <property type="term" value="F:acyltransferase activity"/>
    <property type="evidence" value="ECO:0007669"/>
    <property type="project" value="UniProtKB-KW"/>
</dbReference>
<dbReference type="SMART" id="SM00563">
    <property type="entry name" value="PlsC"/>
    <property type="match status" value="1"/>
</dbReference>
<accession>A0A1T4R9N7</accession>
<keyword evidence="4" id="KW-1185">Reference proteome</keyword>
<dbReference type="NCBIfam" id="NF010621">
    <property type="entry name" value="PRK14014.1"/>
    <property type="match status" value="1"/>
</dbReference>
<keyword evidence="1" id="KW-0812">Transmembrane</keyword>
<keyword evidence="1" id="KW-1133">Transmembrane helix</keyword>
<dbReference type="SUPFAM" id="SSF69593">
    <property type="entry name" value="Glycerol-3-phosphate (1)-acyltransferase"/>
    <property type="match status" value="1"/>
</dbReference>
<dbReference type="AlphaFoldDB" id="A0A1T4R9N7"/>
<keyword evidence="1" id="KW-0472">Membrane</keyword>
<dbReference type="PANTHER" id="PTHR10983:SF16">
    <property type="entry name" value="LYSOCARDIOLIPIN ACYLTRANSFERASE 1"/>
    <property type="match status" value="1"/>
</dbReference>
<feature type="transmembrane region" description="Helical" evidence="1">
    <location>
        <begin position="128"/>
        <end position="147"/>
    </location>
</feature>
<dbReference type="STRING" id="1122188.SAMN02745674_02043"/>
<dbReference type="Pfam" id="PF01553">
    <property type="entry name" value="Acyltransferase"/>
    <property type="match status" value="1"/>
</dbReference>
<evidence type="ECO:0000313" key="4">
    <source>
        <dbReference type="Proteomes" id="UP000190061"/>
    </source>
</evidence>
<sequence>MGTPVPPAIPMLPLRVTFVSLLLVANTVLHVGPLLLVALIKALLPSKRLRKASDPWLTGIAESWIGVNSWMVDRFFRTRFHVQEDMTLHEDGHYLVLANHQSWVDIVVLQKVFNRRIPLMRFFLKRQLIWVPLLGLAWWALDFPFMGRHTPKQIARRPELAGRDIEATRRACDKFREIPVAIMNFVEGTRFTPEKHARQGSPYRHLLKPKSGGVAFVLDAMGTGLHAILDVTIAYPAGRPSMVDLLADRIPDIHVHVRQRPIPEELLHGDYQNDRAFRVRFQQWMNGLWQEKDEDLGRLLGEEARVA</sequence>
<dbReference type="PANTHER" id="PTHR10983">
    <property type="entry name" value="1-ACYLGLYCEROL-3-PHOSPHATE ACYLTRANSFERASE-RELATED"/>
    <property type="match status" value="1"/>
</dbReference>
<evidence type="ECO:0000256" key="1">
    <source>
        <dbReference type="SAM" id="Phobius"/>
    </source>
</evidence>
<keyword evidence="3" id="KW-0808">Transferase</keyword>
<evidence type="ECO:0000313" key="3">
    <source>
        <dbReference type="EMBL" id="SKA12388.1"/>
    </source>
</evidence>